<reference evidence="4" key="1">
    <citation type="submission" date="2016-06" db="UniProtKB">
        <authorList>
            <consortium name="WormBaseParasite"/>
        </authorList>
    </citation>
    <scope>IDENTIFICATION</scope>
</reference>
<evidence type="ECO:0000313" key="3">
    <source>
        <dbReference type="Proteomes" id="UP000271098"/>
    </source>
</evidence>
<sequence>MKELEQSENKLVRCAIIIMHTFAAVAAATAAAAAAARCGCDTRDRSSRWLFDDKRKTNFNGAAAKKRFVHLLFRQYKQERLLMLETKSKLERERNALIQEREMLTKNEQQAILNKGGTMRAPIKLKLGFR</sequence>
<keyword evidence="3" id="KW-1185">Reference proteome</keyword>
<dbReference type="Proteomes" id="UP000271098">
    <property type="component" value="Unassembled WGS sequence"/>
</dbReference>
<dbReference type="EMBL" id="UYRT01029310">
    <property type="protein sequence ID" value="VDK69461.1"/>
    <property type="molecule type" value="Genomic_DNA"/>
</dbReference>
<gene>
    <name evidence="2" type="ORF">GPUH_LOCUS9216</name>
</gene>
<dbReference type="Pfam" id="PF15346">
    <property type="entry name" value="ARGLU"/>
    <property type="match status" value="1"/>
</dbReference>
<keyword evidence="1" id="KW-0472">Membrane</keyword>
<evidence type="ECO:0000256" key="1">
    <source>
        <dbReference type="SAM" id="Phobius"/>
    </source>
</evidence>
<accession>A0A183DKH1</accession>
<feature type="transmembrane region" description="Helical" evidence="1">
    <location>
        <begin position="12"/>
        <end position="36"/>
    </location>
</feature>
<reference evidence="2 3" key="2">
    <citation type="submission" date="2018-11" db="EMBL/GenBank/DDBJ databases">
        <authorList>
            <consortium name="Pathogen Informatics"/>
        </authorList>
    </citation>
    <scope>NUCLEOTIDE SEQUENCE [LARGE SCALE GENOMIC DNA]</scope>
</reference>
<dbReference type="AlphaFoldDB" id="A0A183DKH1"/>
<proteinExistence type="predicted"/>
<name>A0A183DKH1_9BILA</name>
<dbReference type="OrthoDB" id="5862042at2759"/>
<evidence type="ECO:0000313" key="2">
    <source>
        <dbReference type="EMBL" id="VDK69461.1"/>
    </source>
</evidence>
<keyword evidence="1" id="KW-0812">Transmembrane</keyword>
<dbReference type="WBParaSite" id="GPUH_0000922201-mRNA-1">
    <property type="protein sequence ID" value="GPUH_0000922201-mRNA-1"/>
    <property type="gene ID" value="GPUH_0000922201"/>
</dbReference>
<keyword evidence="1" id="KW-1133">Transmembrane helix</keyword>
<dbReference type="InterPro" id="IPR033371">
    <property type="entry name" value="ARGLU1"/>
</dbReference>
<organism evidence="4">
    <name type="scientific">Gongylonema pulchrum</name>
    <dbReference type="NCBI Taxonomy" id="637853"/>
    <lineage>
        <taxon>Eukaryota</taxon>
        <taxon>Metazoa</taxon>
        <taxon>Ecdysozoa</taxon>
        <taxon>Nematoda</taxon>
        <taxon>Chromadorea</taxon>
        <taxon>Rhabditida</taxon>
        <taxon>Spirurina</taxon>
        <taxon>Spiruromorpha</taxon>
        <taxon>Spiruroidea</taxon>
        <taxon>Gongylonematidae</taxon>
        <taxon>Gongylonema</taxon>
    </lineage>
</organism>
<protein>
    <submittedName>
        <fullName evidence="2 4">Uncharacterized protein</fullName>
    </submittedName>
</protein>
<evidence type="ECO:0000313" key="4">
    <source>
        <dbReference type="WBParaSite" id="GPUH_0000922201-mRNA-1"/>
    </source>
</evidence>